<dbReference type="EMBL" id="CP022743">
    <property type="protein sequence ID" value="ASU33806.1"/>
    <property type="molecule type" value="Genomic_DNA"/>
</dbReference>
<dbReference type="NCBIfam" id="TIGR00135">
    <property type="entry name" value="gatC"/>
    <property type="match status" value="1"/>
</dbReference>
<keyword evidence="3" id="KW-1185">Reference proteome</keyword>
<comment type="function">
    <text evidence="1">Allows the formation of correctly charged Asn-tRNA(Asn) or Gln-tRNA(Gln) through the transamidation of misacylated Asp-tRNA(Asn) or Glu-tRNA(Gln) in organisms which lack either or both of asparaginyl-tRNA or glutaminyl-tRNA synthetases. The reaction takes place in the presence of glutamine and ATP through an activated phospho-Asp-tRNA(Asn) or phospho-Glu-tRNA(Gln).</text>
</comment>
<dbReference type="PANTHER" id="PTHR15004">
    <property type="entry name" value="GLUTAMYL-TRNA(GLN) AMIDOTRANSFERASE SUBUNIT C, MITOCHONDRIAL"/>
    <property type="match status" value="1"/>
</dbReference>
<evidence type="ECO:0000256" key="1">
    <source>
        <dbReference type="HAMAP-Rule" id="MF_00122"/>
    </source>
</evidence>
<dbReference type="Pfam" id="PF02686">
    <property type="entry name" value="GatC"/>
    <property type="match status" value="1"/>
</dbReference>
<dbReference type="GO" id="GO:0005524">
    <property type="term" value="F:ATP binding"/>
    <property type="evidence" value="ECO:0007669"/>
    <property type="project" value="UniProtKB-KW"/>
</dbReference>
<dbReference type="Gene3D" id="1.10.20.60">
    <property type="entry name" value="Glu-tRNAGln amidotransferase C subunit, N-terminal domain"/>
    <property type="match status" value="1"/>
</dbReference>
<comment type="similarity">
    <text evidence="1">Belongs to the GatC family.</text>
</comment>
<keyword evidence="2" id="KW-0808">Transferase</keyword>
<keyword evidence="1" id="KW-0067">ATP-binding</keyword>
<dbReference type="EC" id="6.3.5.-" evidence="1"/>
<dbReference type="GO" id="GO:0016740">
    <property type="term" value="F:transferase activity"/>
    <property type="evidence" value="ECO:0007669"/>
    <property type="project" value="UniProtKB-KW"/>
</dbReference>
<comment type="subunit">
    <text evidence="1">Heterotrimer of A, B and C subunits.</text>
</comment>
<dbReference type="GO" id="GO:0050566">
    <property type="term" value="F:asparaginyl-tRNA synthase (glutamine-hydrolyzing) activity"/>
    <property type="evidence" value="ECO:0007669"/>
    <property type="project" value="RHEA"/>
</dbReference>
<dbReference type="SUPFAM" id="SSF141000">
    <property type="entry name" value="Glu-tRNAGln amidotransferase C subunit"/>
    <property type="match status" value="1"/>
</dbReference>
<organism evidence="2 3">
    <name type="scientific">Mucilaginibacter xinganensis</name>
    <dbReference type="NCBI Taxonomy" id="1234841"/>
    <lineage>
        <taxon>Bacteria</taxon>
        <taxon>Pseudomonadati</taxon>
        <taxon>Bacteroidota</taxon>
        <taxon>Sphingobacteriia</taxon>
        <taxon>Sphingobacteriales</taxon>
        <taxon>Sphingobacteriaceae</taxon>
        <taxon>Mucilaginibacter</taxon>
    </lineage>
</organism>
<evidence type="ECO:0000313" key="3">
    <source>
        <dbReference type="Proteomes" id="UP000215002"/>
    </source>
</evidence>
<keyword evidence="1" id="KW-0648">Protein biosynthesis</keyword>
<dbReference type="GO" id="GO:0050567">
    <property type="term" value="F:glutaminyl-tRNA synthase (glutamine-hydrolyzing) activity"/>
    <property type="evidence" value="ECO:0007669"/>
    <property type="project" value="UniProtKB-UniRule"/>
</dbReference>
<dbReference type="HAMAP" id="MF_00122">
    <property type="entry name" value="GatC"/>
    <property type="match status" value="1"/>
</dbReference>
<dbReference type="GO" id="GO:0006450">
    <property type="term" value="P:regulation of translational fidelity"/>
    <property type="evidence" value="ECO:0007669"/>
    <property type="project" value="InterPro"/>
</dbReference>
<sequence>MTIDQETVDKIAHLARLELNGDEKLEMIKDMSKILDFMAKLNEIDTSGIEPLVYMTNEVNVLREDVVKQEITHQEALQNAPSHDDDYFLVAKVIDLKSDGQ</sequence>
<dbReference type="Proteomes" id="UP000215002">
    <property type="component" value="Chromosome"/>
</dbReference>
<comment type="catalytic activity">
    <reaction evidence="1">
        <text>L-glutamyl-tRNA(Gln) + L-glutamine + ATP + H2O = L-glutaminyl-tRNA(Gln) + L-glutamate + ADP + phosphate + H(+)</text>
        <dbReference type="Rhea" id="RHEA:17521"/>
        <dbReference type="Rhea" id="RHEA-COMP:9681"/>
        <dbReference type="Rhea" id="RHEA-COMP:9684"/>
        <dbReference type="ChEBI" id="CHEBI:15377"/>
        <dbReference type="ChEBI" id="CHEBI:15378"/>
        <dbReference type="ChEBI" id="CHEBI:29985"/>
        <dbReference type="ChEBI" id="CHEBI:30616"/>
        <dbReference type="ChEBI" id="CHEBI:43474"/>
        <dbReference type="ChEBI" id="CHEBI:58359"/>
        <dbReference type="ChEBI" id="CHEBI:78520"/>
        <dbReference type="ChEBI" id="CHEBI:78521"/>
        <dbReference type="ChEBI" id="CHEBI:456216"/>
    </reaction>
</comment>
<protein>
    <recommendedName>
        <fullName evidence="1">Aspartyl/glutamyl-tRNA(Asn/Gln) amidotransferase subunit C</fullName>
        <shortName evidence="1">Asp/Glu-ADT subunit C</shortName>
        <ecNumber evidence="1">6.3.5.-</ecNumber>
    </recommendedName>
</protein>
<dbReference type="RefSeq" id="WP_094570220.1">
    <property type="nucleotide sequence ID" value="NZ_CP022743.1"/>
</dbReference>
<name>A0A223NVE6_9SPHI</name>
<reference evidence="2 3" key="1">
    <citation type="submission" date="2017-08" db="EMBL/GenBank/DDBJ databases">
        <title>Complete genome sequence of Mucilaginibacter sp. strain BJC16-A31.</title>
        <authorList>
            <consortium name="Henan University of Science and Technology"/>
            <person name="You X."/>
        </authorList>
    </citation>
    <scope>NUCLEOTIDE SEQUENCE [LARGE SCALE GENOMIC DNA]</scope>
    <source>
        <strain evidence="2 3">BJC16-A31</strain>
    </source>
</reference>
<dbReference type="OrthoDB" id="9813938at2"/>
<dbReference type="KEGG" id="muc:MuYL_1910"/>
<dbReference type="InterPro" id="IPR003837">
    <property type="entry name" value="GatC"/>
</dbReference>
<dbReference type="GO" id="GO:0006412">
    <property type="term" value="P:translation"/>
    <property type="evidence" value="ECO:0007669"/>
    <property type="project" value="UniProtKB-UniRule"/>
</dbReference>
<keyword evidence="1" id="KW-0436">Ligase</keyword>
<dbReference type="InterPro" id="IPR036113">
    <property type="entry name" value="Asp/Glu-ADT_sf_sub_c"/>
</dbReference>
<accession>A0A223NVE6</accession>
<comment type="catalytic activity">
    <reaction evidence="1">
        <text>L-aspartyl-tRNA(Asn) + L-glutamine + ATP + H2O = L-asparaginyl-tRNA(Asn) + L-glutamate + ADP + phosphate + 2 H(+)</text>
        <dbReference type="Rhea" id="RHEA:14513"/>
        <dbReference type="Rhea" id="RHEA-COMP:9674"/>
        <dbReference type="Rhea" id="RHEA-COMP:9677"/>
        <dbReference type="ChEBI" id="CHEBI:15377"/>
        <dbReference type="ChEBI" id="CHEBI:15378"/>
        <dbReference type="ChEBI" id="CHEBI:29985"/>
        <dbReference type="ChEBI" id="CHEBI:30616"/>
        <dbReference type="ChEBI" id="CHEBI:43474"/>
        <dbReference type="ChEBI" id="CHEBI:58359"/>
        <dbReference type="ChEBI" id="CHEBI:78515"/>
        <dbReference type="ChEBI" id="CHEBI:78516"/>
        <dbReference type="ChEBI" id="CHEBI:456216"/>
    </reaction>
</comment>
<keyword evidence="1" id="KW-0547">Nucleotide-binding</keyword>
<dbReference type="PANTHER" id="PTHR15004:SF0">
    <property type="entry name" value="GLUTAMYL-TRNA(GLN) AMIDOTRANSFERASE SUBUNIT C, MITOCHONDRIAL"/>
    <property type="match status" value="1"/>
</dbReference>
<dbReference type="AlphaFoldDB" id="A0A223NVE6"/>
<proteinExistence type="inferred from homology"/>
<gene>
    <name evidence="1" type="primary">gatC</name>
    <name evidence="2" type="ORF">MuYL_1910</name>
</gene>
<dbReference type="GO" id="GO:0070681">
    <property type="term" value="P:glutaminyl-tRNAGln biosynthesis via transamidation"/>
    <property type="evidence" value="ECO:0007669"/>
    <property type="project" value="TreeGrafter"/>
</dbReference>
<evidence type="ECO:0000313" key="2">
    <source>
        <dbReference type="EMBL" id="ASU33806.1"/>
    </source>
</evidence>